<protein>
    <submittedName>
        <fullName evidence="3">Uncharacterized protein</fullName>
    </submittedName>
</protein>
<feature type="transmembrane region" description="Helical" evidence="2">
    <location>
        <begin position="61"/>
        <end position="82"/>
    </location>
</feature>
<proteinExistence type="predicted"/>
<dbReference type="Proteomes" id="UP000092819">
    <property type="component" value="Unassembled WGS sequence"/>
</dbReference>
<reference evidence="4" key="1">
    <citation type="submission" date="2016-06" db="EMBL/GenBank/DDBJ databases">
        <authorList>
            <person name="Rodrigo-Torres L."/>
            <person name="Arahal D.R."/>
        </authorList>
    </citation>
    <scope>NUCLEOTIDE SEQUENCE [LARGE SCALE GENOMIC DNA]</scope>
    <source>
        <strain evidence="4">CECT 7224</strain>
    </source>
</reference>
<gene>
    <name evidence="3" type="ORF">VCE7224_04356</name>
</gene>
<evidence type="ECO:0000313" key="4">
    <source>
        <dbReference type="Proteomes" id="UP000092819"/>
    </source>
</evidence>
<evidence type="ECO:0000256" key="1">
    <source>
        <dbReference type="SAM" id="Coils"/>
    </source>
</evidence>
<dbReference type="EMBL" id="FLQZ01000149">
    <property type="protein sequence ID" value="SBT15557.1"/>
    <property type="molecule type" value="Genomic_DNA"/>
</dbReference>
<keyword evidence="2" id="KW-1133">Transmembrane helix</keyword>
<evidence type="ECO:0000256" key="2">
    <source>
        <dbReference type="SAM" id="Phobius"/>
    </source>
</evidence>
<evidence type="ECO:0000313" key="3">
    <source>
        <dbReference type="EMBL" id="SBT15557.1"/>
    </source>
</evidence>
<keyword evidence="2" id="KW-0472">Membrane</keyword>
<keyword evidence="1" id="KW-0175">Coiled coil</keyword>
<accession>A0A1C3JKG4</accession>
<organism evidence="3 4">
    <name type="scientific">Vibrio celticus</name>
    <dbReference type="NCBI Taxonomy" id="446372"/>
    <lineage>
        <taxon>Bacteria</taxon>
        <taxon>Pseudomonadati</taxon>
        <taxon>Pseudomonadota</taxon>
        <taxon>Gammaproteobacteria</taxon>
        <taxon>Vibrionales</taxon>
        <taxon>Vibrionaceae</taxon>
        <taxon>Vibrio</taxon>
    </lineage>
</organism>
<keyword evidence="2" id="KW-0812">Transmembrane</keyword>
<feature type="transmembrane region" description="Helical" evidence="2">
    <location>
        <begin position="21"/>
        <end position="41"/>
    </location>
</feature>
<dbReference type="AlphaFoldDB" id="A0A1C3JKG4"/>
<feature type="transmembrane region" description="Helical" evidence="2">
    <location>
        <begin position="136"/>
        <end position="156"/>
    </location>
</feature>
<name>A0A1C3JKG4_9VIBR</name>
<feature type="coiled-coil region" evidence="1">
    <location>
        <begin position="171"/>
        <end position="198"/>
    </location>
</feature>
<sequence>MSQNKILAEIFNVLEKLSARYFSITIGFLTAGIAFKLLSHSTNIWWLRFLFSPHPLFGEQIFTLWAALLAIHGTIAALSLTLNGALIDRVAEAFNPSLEGIARQAVFKRLRFQSFSNWSISSLTIGIGWFAIKGGIILYIISMMMSFSFLIFYAYVYRYLQKVSISPGVMKEFVEAEIKDTKARAKSLNDKIERVASNNSNTLISLNITQEPHRKFRPRAISLPESHSGLIYSYNAAKLKAFIDTMHQKGLFDFTISVRPGRLDSDAPVRYSINTLLDADRASLETAFLATLGDSIMECDLVLYDDLASQLQFNVYDHAIRLASQKDLGESLKWLFLLTDEDEIERTFNGLLHLFYENRATLSQRASIVSNLKSAMVTSFHYSDTSLLCTFIFRIAQDLLDIDSYVEFIKNESEFFVNFVIDSVGNEKQLKSVLYEPLVDISQHRLAAASEFIQVLSVRDKYYDLDSDTSHHQWNATVRVAFYLEALALLTLRLDAISIQDGADRERVLIMDTIRSILNAVVFRELYYHEFIYHEIFKLRHGFSYHSAESDLRYIKDGDVYTNTSNEFFNRARALLLFGIPGGSQPFSIDFIRNMELLISKTSFTTWEAKNLLDYVSSDDYQQQFSLLTKGTATNRGEIKQFVDQAVGKLNTFYDQLQALVHRQIVNADLDPSITREITKEVTKRFTKEISNVFPELELLDNNSNIKDSFIAKIDKRTFLKPIDSVSAANPSRHLAKQLMRTFLLSMAEHLNDTERTLIQRLPEEVEQFTGHWITVINGEMQSDKTTPVGAYLKGYKLRDKNNTLGLCDAGLYYFQINSTSLSLSKTENNPISLEIVTADSPDFSELFGDNFDLMNKEQTVVVKAKFNLALRYVSPLPIYFLPVTEMLSA</sequence>
<keyword evidence="4" id="KW-1185">Reference proteome</keyword>
<dbReference type="RefSeq" id="WP_065677709.1">
    <property type="nucleotide sequence ID" value="NZ_AP025463.1"/>
</dbReference>